<dbReference type="FunCoup" id="A7TJB1">
    <property type="interactions" value="922"/>
</dbReference>
<feature type="transmembrane region" description="Helical" evidence="11">
    <location>
        <begin position="12"/>
        <end position="30"/>
    </location>
</feature>
<evidence type="ECO:0000256" key="4">
    <source>
        <dbReference type="ARBA" id="ARBA00022989"/>
    </source>
</evidence>
<sequence length="362" mass="42634">MDSKLKDKRLIDYLLPVLVWGLVFYSTWAFSHKLCYNQIYKNFKHESIAIGLICIICILDITLIIIWIQLIWIYGPGRQPKIPPFILIDNGIRNNFGSIEPTATASIPPPVFYECDINGYPIWCDTCKSLKIGRTHHSKRLGYCIPRFDHHCMWVGTVIGKSNYLLFTQFVFYFSCLLLIFWISIVSYIKRIVDYPHTGYKLDPNLIVILILSVPFSIMTLSLFLSHVYFTFMNRTSLEIINIKRNKKLNIKKFVCYLDKTSGNRYVIEMSPEDMANIWKKRSIWENFKEVLGNNFLFWFIPFDIRKRQVKQNNDPECIQSLDYILGFYNEAIGEDAKLLIEQKIINSNYLKTFRAFGDQYH</sequence>
<dbReference type="RefSeq" id="XP_001645538.1">
    <property type="nucleotide sequence ID" value="XM_001645488.1"/>
</dbReference>
<keyword evidence="8 11" id="KW-0012">Acyltransferase</keyword>
<keyword evidence="7" id="KW-0449">Lipoprotein</keyword>
<comment type="catalytic activity">
    <reaction evidence="10 11">
        <text>L-cysteinyl-[protein] + hexadecanoyl-CoA = S-hexadecanoyl-L-cysteinyl-[protein] + CoA</text>
        <dbReference type="Rhea" id="RHEA:36683"/>
        <dbReference type="Rhea" id="RHEA-COMP:10131"/>
        <dbReference type="Rhea" id="RHEA-COMP:11032"/>
        <dbReference type="ChEBI" id="CHEBI:29950"/>
        <dbReference type="ChEBI" id="CHEBI:57287"/>
        <dbReference type="ChEBI" id="CHEBI:57379"/>
        <dbReference type="ChEBI" id="CHEBI:74151"/>
        <dbReference type="EC" id="2.3.1.225"/>
    </reaction>
</comment>
<protein>
    <recommendedName>
        <fullName evidence="11">Palmitoyltransferase</fullName>
        <ecNumber evidence="11">2.3.1.225</ecNumber>
    </recommendedName>
</protein>
<dbReference type="Pfam" id="PF01529">
    <property type="entry name" value="DHHC"/>
    <property type="match status" value="1"/>
</dbReference>
<evidence type="ECO:0000259" key="12">
    <source>
        <dbReference type="Pfam" id="PF01529"/>
    </source>
</evidence>
<evidence type="ECO:0000256" key="7">
    <source>
        <dbReference type="ARBA" id="ARBA00023288"/>
    </source>
</evidence>
<evidence type="ECO:0000256" key="6">
    <source>
        <dbReference type="ARBA" id="ARBA00023139"/>
    </source>
</evidence>
<evidence type="ECO:0000256" key="2">
    <source>
        <dbReference type="ARBA" id="ARBA00022679"/>
    </source>
</evidence>
<feature type="transmembrane region" description="Helical" evidence="11">
    <location>
        <begin position="50"/>
        <end position="74"/>
    </location>
</feature>
<feature type="domain" description="Palmitoyltransferase DHHC" evidence="12">
    <location>
        <begin position="122"/>
        <end position="242"/>
    </location>
</feature>
<dbReference type="InterPro" id="IPR039859">
    <property type="entry name" value="PFA4/ZDH16/20/ERF2-like"/>
</dbReference>
<dbReference type="EC" id="2.3.1.225" evidence="11"/>
<dbReference type="PROSITE" id="PS50216">
    <property type="entry name" value="DHHC"/>
    <property type="match status" value="1"/>
</dbReference>
<dbReference type="Proteomes" id="UP000000267">
    <property type="component" value="Unassembled WGS sequence"/>
</dbReference>
<name>A7TJB1_VANPO</name>
<evidence type="ECO:0000313" key="14">
    <source>
        <dbReference type="Proteomes" id="UP000000267"/>
    </source>
</evidence>
<dbReference type="KEGG" id="vpo:Kpol_1004p57"/>
<accession>A7TJB1</accession>
<comment type="subcellular location">
    <subcellularLocation>
        <location evidence="1">Membrane</location>
        <topology evidence="1">Multi-pass membrane protein</topology>
    </subcellularLocation>
</comment>
<dbReference type="OMA" id="YCVWIGT"/>
<dbReference type="GO" id="GO:0005794">
    <property type="term" value="C:Golgi apparatus"/>
    <property type="evidence" value="ECO:0007669"/>
    <property type="project" value="TreeGrafter"/>
</dbReference>
<dbReference type="OrthoDB" id="331948at2759"/>
<proteinExistence type="inferred from homology"/>
<dbReference type="GO" id="GO:0005783">
    <property type="term" value="C:endoplasmic reticulum"/>
    <property type="evidence" value="ECO:0007669"/>
    <property type="project" value="TreeGrafter"/>
</dbReference>
<organism evidence="14">
    <name type="scientific">Vanderwaltozyma polyspora (strain ATCC 22028 / DSM 70294 / BCRC 21397 / CBS 2163 / NBRC 10782 / NRRL Y-8283 / UCD 57-17)</name>
    <name type="common">Kluyveromyces polysporus</name>
    <dbReference type="NCBI Taxonomy" id="436907"/>
    <lineage>
        <taxon>Eukaryota</taxon>
        <taxon>Fungi</taxon>
        <taxon>Dikarya</taxon>
        <taxon>Ascomycota</taxon>
        <taxon>Saccharomycotina</taxon>
        <taxon>Saccharomycetes</taxon>
        <taxon>Saccharomycetales</taxon>
        <taxon>Saccharomycetaceae</taxon>
        <taxon>Vanderwaltozyma</taxon>
    </lineage>
</organism>
<feature type="transmembrane region" description="Helical" evidence="11">
    <location>
        <begin position="164"/>
        <end position="186"/>
    </location>
</feature>
<evidence type="ECO:0000256" key="3">
    <source>
        <dbReference type="ARBA" id="ARBA00022692"/>
    </source>
</evidence>
<dbReference type="EMBL" id="DS480400">
    <property type="protein sequence ID" value="EDO17680.1"/>
    <property type="molecule type" value="Genomic_DNA"/>
</dbReference>
<dbReference type="InterPro" id="IPR001594">
    <property type="entry name" value="Palmitoyltrfase_DHHC"/>
</dbReference>
<feature type="transmembrane region" description="Helical" evidence="11">
    <location>
        <begin position="206"/>
        <end position="230"/>
    </location>
</feature>
<dbReference type="GO" id="GO:0005886">
    <property type="term" value="C:plasma membrane"/>
    <property type="evidence" value="ECO:0007669"/>
    <property type="project" value="EnsemblFungi"/>
</dbReference>
<dbReference type="GeneID" id="5545921"/>
<dbReference type="HOGENOM" id="CLU_064801_0_0_1"/>
<keyword evidence="6" id="KW-0564">Palmitate</keyword>
<keyword evidence="2 11" id="KW-0808">Transferase</keyword>
<dbReference type="PANTHER" id="PTHR22883:SF23">
    <property type="entry name" value="PALMITOYLTRANSFERASE ZDHHC6"/>
    <property type="match status" value="1"/>
</dbReference>
<dbReference type="eggNOG" id="KOG1311">
    <property type="taxonomic scope" value="Eukaryota"/>
</dbReference>
<keyword evidence="4 11" id="KW-1133">Transmembrane helix</keyword>
<keyword evidence="3 11" id="KW-0812">Transmembrane</keyword>
<evidence type="ECO:0000256" key="11">
    <source>
        <dbReference type="RuleBase" id="RU079119"/>
    </source>
</evidence>
<dbReference type="GO" id="GO:0019706">
    <property type="term" value="F:protein-cysteine S-palmitoyltransferase activity"/>
    <property type="evidence" value="ECO:0007669"/>
    <property type="project" value="UniProtKB-EC"/>
</dbReference>
<evidence type="ECO:0000313" key="13">
    <source>
        <dbReference type="EMBL" id="EDO17680.1"/>
    </source>
</evidence>
<evidence type="ECO:0000256" key="1">
    <source>
        <dbReference type="ARBA" id="ARBA00004141"/>
    </source>
</evidence>
<keyword evidence="14" id="KW-1185">Reference proteome</keyword>
<keyword evidence="5 11" id="KW-0472">Membrane</keyword>
<evidence type="ECO:0000256" key="9">
    <source>
        <dbReference type="ARBA" id="ARBA00038298"/>
    </source>
</evidence>
<evidence type="ECO:0000256" key="8">
    <source>
        <dbReference type="ARBA" id="ARBA00023315"/>
    </source>
</evidence>
<evidence type="ECO:0000256" key="10">
    <source>
        <dbReference type="ARBA" id="ARBA00048048"/>
    </source>
</evidence>
<gene>
    <name evidence="13" type="ORF">Kpol_1004p57</name>
</gene>
<reference evidence="13 14" key="1">
    <citation type="journal article" date="2007" name="Proc. Natl. Acad. Sci. U.S.A.">
        <title>Independent sorting-out of thousands of duplicated gene pairs in two yeast species descended from a whole-genome duplication.</title>
        <authorList>
            <person name="Scannell D.R."/>
            <person name="Frank A.C."/>
            <person name="Conant G.C."/>
            <person name="Byrne K.P."/>
            <person name="Woolfit M."/>
            <person name="Wolfe K.H."/>
        </authorList>
    </citation>
    <scope>NUCLEOTIDE SEQUENCE [LARGE SCALE GENOMIC DNA]</scope>
    <source>
        <strain evidence="14">ATCC 22028 / DSM 70294 / BCRC 21397 / CBS 2163 / NBRC 10782 / NRRL Y-8283 / UCD 57-17</strain>
    </source>
</reference>
<comment type="domain">
    <text evidence="11">The DHHC domain is required for palmitoyltransferase activity.</text>
</comment>
<dbReference type="PhylomeDB" id="A7TJB1"/>
<comment type="similarity">
    <text evidence="9">Belongs to the DHHC palmitoyltransferase family. PFA5 subfamily.</text>
</comment>
<dbReference type="InParanoid" id="A7TJB1"/>
<evidence type="ECO:0000256" key="5">
    <source>
        <dbReference type="ARBA" id="ARBA00023136"/>
    </source>
</evidence>
<dbReference type="PANTHER" id="PTHR22883">
    <property type="entry name" value="ZINC FINGER DHHC DOMAIN CONTAINING PROTEIN"/>
    <property type="match status" value="1"/>
</dbReference>
<dbReference type="GO" id="GO:0006612">
    <property type="term" value="P:protein targeting to membrane"/>
    <property type="evidence" value="ECO:0007669"/>
    <property type="project" value="TreeGrafter"/>
</dbReference>
<dbReference type="AlphaFoldDB" id="A7TJB1"/>
<dbReference type="STRING" id="436907.A7TJB1"/>